<comment type="caution">
    <text evidence="1">The sequence shown here is derived from an EMBL/GenBank/DDBJ whole genome shotgun (WGS) entry which is preliminary data.</text>
</comment>
<evidence type="ECO:0000313" key="2">
    <source>
        <dbReference type="Proteomes" id="UP001409585"/>
    </source>
</evidence>
<gene>
    <name evidence="1" type="ORF">GCM10025791_35550</name>
</gene>
<keyword evidence="2" id="KW-1185">Reference proteome</keyword>
<proteinExistence type="predicted"/>
<protein>
    <recommendedName>
        <fullName evidence="3">SnoaL-like domain-containing protein</fullName>
    </recommendedName>
</protein>
<organism evidence="1 2">
    <name type="scientific">Halioxenophilus aromaticivorans</name>
    <dbReference type="NCBI Taxonomy" id="1306992"/>
    <lineage>
        <taxon>Bacteria</taxon>
        <taxon>Pseudomonadati</taxon>
        <taxon>Pseudomonadota</taxon>
        <taxon>Gammaproteobacteria</taxon>
        <taxon>Alteromonadales</taxon>
        <taxon>Alteromonadaceae</taxon>
        <taxon>Halioxenophilus</taxon>
    </lineage>
</organism>
<dbReference type="EMBL" id="BAABLX010000029">
    <property type="protein sequence ID" value="GAA4951836.1"/>
    <property type="molecule type" value="Genomic_DNA"/>
</dbReference>
<dbReference type="AlphaFoldDB" id="A0AAV3U6L2"/>
<accession>A0AAV3U6L2</accession>
<sequence>MTKRDNKPEQLYDTPNLEKNMNDNTLETFMHRQVECWNQGDKDGFINCYREAAQKGLSIEYIGLPKNDPWIMLESMWQAQASITIDVQACTILGHEGACHHINKLNDGTVSTETLEFYTLIDGKLESRIFIKKPN</sequence>
<name>A0AAV3U6L2_9ALTE</name>
<reference evidence="2" key="1">
    <citation type="journal article" date="2019" name="Int. J. Syst. Evol. Microbiol.">
        <title>The Global Catalogue of Microorganisms (GCM) 10K type strain sequencing project: providing services to taxonomists for standard genome sequencing and annotation.</title>
        <authorList>
            <consortium name="The Broad Institute Genomics Platform"/>
            <consortium name="The Broad Institute Genome Sequencing Center for Infectious Disease"/>
            <person name="Wu L."/>
            <person name="Ma J."/>
        </authorList>
    </citation>
    <scope>NUCLEOTIDE SEQUENCE [LARGE SCALE GENOMIC DNA]</scope>
    <source>
        <strain evidence="2">JCM 19134</strain>
    </source>
</reference>
<dbReference type="Proteomes" id="UP001409585">
    <property type="component" value="Unassembled WGS sequence"/>
</dbReference>
<evidence type="ECO:0000313" key="1">
    <source>
        <dbReference type="EMBL" id="GAA4951836.1"/>
    </source>
</evidence>
<evidence type="ECO:0008006" key="3">
    <source>
        <dbReference type="Google" id="ProtNLM"/>
    </source>
</evidence>